<reference evidence="1 2" key="1">
    <citation type="submission" date="2020-08" db="EMBL/GenBank/DDBJ databases">
        <title>Genomic Encyclopedia of Type Strains, Phase IV (KMG-IV): sequencing the most valuable type-strain genomes for metagenomic binning, comparative biology and taxonomic classification.</title>
        <authorList>
            <person name="Goeker M."/>
        </authorList>
    </citation>
    <scope>NUCLEOTIDE SEQUENCE [LARGE SCALE GENOMIC DNA]</scope>
    <source>
        <strain evidence="1 2">DSM 14590</strain>
    </source>
</reference>
<accession>A0AA89P168</accession>
<protein>
    <submittedName>
        <fullName evidence="1">Transcriptional regulator</fullName>
    </submittedName>
</protein>
<comment type="caution">
    <text evidence="1">The sequence shown here is derived from an EMBL/GenBank/DDBJ whole genome shotgun (WGS) entry which is preliminary data.</text>
</comment>
<dbReference type="Proteomes" id="UP000613002">
    <property type="component" value="Unassembled WGS sequence"/>
</dbReference>
<name>A0AA89P168_9BACL</name>
<evidence type="ECO:0000313" key="1">
    <source>
        <dbReference type="EMBL" id="MBB3868777.1"/>
    </source>
</evidence>
<dbReference type="Gene3D" id="1.10.10.10">
    <property type="entry name" value="Winged helix-like DNA-binding domain superfamily/Winged helix DNA-binding domain"/>
    <property type="match status" value="1"/>
</dbReference>
<sequence length="680" mass="77145">MEEQVMLKIEYPKPRDWNTKAFAMPNIPRGKNGYQESLEIILKSLENNMSYNTIITIPGSNRQMTLDKLCIALRPSGIVYKNKNGWGISSEAKTWLELRDDLYLAALLNANIRFFSEVLAILQVPHTASEILNIANEDYKLSWKTKNEVNARLKWLLDLGLIVYKDFSMNYSITELGKKFLEIAGYVKPDELVKNIDPTLEEETIPISKWAYKLCEMEKSELSSRKISIGYIPGSIETMHNTISDYLLLMNSPTELSIIIEYSRKNYQISESSTRSFISALVNMGFVERKTRTLFQITELGNRFLSTNSTLDFACCIHNKFAFVFEILNELKEKSLDAKSLAVTAKVSYEFPAENISEIHKRLHILLNAQLIQEAGGNSFSLTKRGEKFLQEINVYLSEKENKQATNVSQKASPVKYNKSKVDECLKEIRLSSRDSSNPNRFEKAVEEGFKLLGFKTELLGGAGKTDILIQAPTVSKYAYTVAVDAKSTYSGGITEGHINFDTITDHRNLHNANFSLIVGPEFHGERLIERAEKHQVVLLDVDSFEKLIRFHMEVPLKADSYKKIFMKAGIADLTLIEEDRESLLRDGKLLRAIIECLSEESNDPVTEGIIQPREIYQILKNKKEFSSPPSLEEINAMLEFLSSPLIGCVGQTKEGYYAIGSLADAAQKFSFYFHACSKE</sequence>
<gene>
    <name evidence="1" type="ORF">HNR78_001662</name>
</gene>
<dbReference type="AlphaFoldDB" id="A0AA89P168"/>
<evidence type="ECO:0000313" key="2">
    <source>
        <dbReference type="Proteomes" id="UP000613002"/>
    </source>
</evidence>
<organism evidence="1 2">
    <name type="scientific">Parageobacillus toebii NBRC 107807</name>
    <dbReference type="NCBI Taxonomy" id="1223503"/>
    <lineage>
        <taxon>Bacteria</taxon>
        <taxon>Bacillati</taxon>
        <taxon>Bacillota</taxon>
        <taxon>Bacilli</taxon>
        <taxon>Bacillales</taxon>
        <taxon>Anoxybacillaceae</taxon>
        <taxon>Parageobacillus</taxon>
    </lineage>
</organism>
<dbReference type="InterPro" id="IPR036388">
    <property type="entry name" value="WH-like_DNA-bd_sf"/>
</dbReference>
<keyword evidence="2" id="KW-1185">Reference proteome</keyword>
<dbReference type="RefSeq" id="WP_244319639.1">
    <property type="nucleotide sequence ID" value="NZ_BDAQ01000007.1"/>
</dbReference>
<proteinExistence type="predicted"/>
<dbReference type="EMBL" id="JACICZ010000005">
    <property type="protein sequence ID" value="MBB3868777.1"/>
    <property type="molecule type" value="Genomic_DNA"/>
</dbReference>